<feature type="compositionally biased region" description="Polar residues" evidence="1">
    <location>
        <begin position="1"/>
        <end position="10"/>
    </location>
</feature>
<protein>
    <submittedName>
        <fullName evidence="2">Uncharacterized protein</fullName>
    </submittedName>
</protein>
<sequence>MTDTITTEPLQESADIPSENDAPRLVINPAVAIIRCSDNEVFVRHGSRSSSTHRIEDTKNRRQLANYTEAFTSPVTAEEAAAISGLDPQTAAEFTRHLLDGKALITEAASDYGYLVAGMGVDKAPPPAAVVVIGEGRVAAAIARQLSDLLAHDVPVVDGLTESFESSDLVIVASDSLNPGLFYDADEAAMETGTPWQLVYVDGGEAMVGPTFVPGITVSYYDLDTMDEAGRTMRMDYQFMKTAAPSIPATAEVPLAVADLAASYASFAVLQHLTGKGSFLENHVLRIDVERLHIIRDRVIRLARTPRDIASRDDLRHPFL</sequence>
<comment type="caution">
    <text evidence="2">The sequence shown here is derived from an EMBL/GenBank/DDBJ whole genome shotgun (WGS) entry which is preliminary data.</text>
</comment>
<feature type="region of interest" description="Disordered" evidence="1">
    <location>
        <begin position="1"/>
        <end position="21"/>
    </location>
</feature>
<proteinExistence type="predicted"/>
<organism evidence="2 3">
    <name type="scientific">Arthrobacter parietis</name>
    <dbReference type="NCBI Taxonomy" id="271434"/>
    <lineage>
        <taxon>Bacteria</taxon>
        <taxon>Bacillati</taxon>
        <taxon>Actinomycetota</taxon>
        <taxon>Actinomycetes</taxon>
        <taxon>Micrococcales</taxon>
        <taxon>Micrococcaceae</taxon>
        <taxon>Arthrobacter</taxon>
    </lineage>
</organism>
<dbReference type="Proteomes" id="UP001500974">
    <property type="component" value="Unassembled WGS sequence"/>
</dbReference>
<dbReference type="SUPFAM" id="SSF69572">
    <property type="entry name" value="Activating enzymes of the ubiquitin-like proteins"/>
    <property type="match status" value="1"/>
</dbReference>
<accession>A0ABP5MF15</accession>
<name>A0ABP5MF15_9MICC</name>
<dbReference type="Gene3D" id="3.40.50.720">
    <property type="entry name" value="NAD(P)-binding Rossmann-like Domain"/>
    <property type="match status" value="1"/>
</dbReference>
<evidence type="ECO:0000256" key="1">
    <source>
        <dbReference type="SAM" id="MobiDB-lite"/>
    </source>
</evidence>
<dbReference type="EMBL" id="BAAAON010000001">
    <property type="protein sequence ID" value="GAA2173183.1"/>
    <property type="molecule type" value="Genomic_DNA"/>
</dbReference>
<evidence type="ECO:0000313" key="2">
    <source>
        <dbReference type="EMBL" id="GAA2173183.1"/>
    </source>
</evidence>
<dbReference type="RefSeq" id="WP_346027447.1">
    <property type="nucleotide sequence ID" value="NZ_BAAAON010000001.1"/>
</dbReference>
<evidence type="ECO:0000313" key="3">
    <source>
        <dbReference type="Proteomes" id="UP001500974"/>
    </source>
</evidence>
<gene>
    <name evidence="2" type="ORF">GCM10009784_06530</name>
</gene>
<keyword evidence="3" id="KW-1185">Reference proteome</keyword>
<reference evidence="3" key="1">
    <citation type="journal article" date="2019" name="Int. J. Syst. Evol. Microbiol.">
        <title>The Global Catalogue of Microorganisms (GCM) 10K type strain sequencing project: providing services to taxonomists for standard genome sequencing and annotation.</title>
        <authorList>
            <consortium name="The Broad Institute Genomics Platform"/>
            <consortium name="The Broad Institute Genome Sequencing Center for Infectious Disease"/>
            <person name="Wu L."/>
            <person name="Ma J."/>
        </authorList>
    </citation>
    <scope>NUCLEOTIDE SEQUENCE [LARGE SCALE GENOMIC DNA]</scope>
    <source>
        <strain evidence="3">JCM 14917</strain>
    </source>
</reference>
<dbReference type="InterPro" id="IPR035985">
    <property type="entry name" value="Ubiquitin-activating_enz"/>
</dbReference>